<feature type="domain" description="Cyanophage baseplate Pam3 plug gp18" evidence="1">
    <location>
        <begin position="8"/>
        <end position="109"/>
    </location>
</feature>
<evidence type="ECO:0000313" key="3">
    <source>
        <dbReference type="Proteomes" id="UP000203989"/>
    </source>
</evidence>
<dbReference type="EMBL" id="KU130126">
    <property type="protein sequence ID" value="AMR57318.1"/>
    <property type="molecule type" value="Genomic_DNA"/>
</dbReference>
<name>A0A142IDL3_9CAUD</name>
<proteinExistence type="predicted"/>
<protein>
    <recommendedName>
        <fullName evidence="1">Cyanophage baseplate Pam3 plug gp18 domain-containing protein</fullName>
    </recommendedName>
</protein>
<sequence length="113" mass="13349">MASTVYVEMPLYSDLKYRYATSLQGISWQLTFYWNSRCSQWHMDLRQEDQTPVLLGYALVPQYPMCVDYNLEDYGLTGYFLLLPINSTIGSKITEESSIMPEFFKLYYVYNTE</sequence>
<dbReference type="InterPro" id="IPR054252">
    <property type="entry name" value="Pam3_gp18"/>
</dbReference>
<evidence type="ECO:0000259" key="1">
    <source>
        <dbReference type="Pfam" id="PF22479"/>
    </source>
</evidence>
<accession>A0A142IDL3</accession>
<dbReference type="KEGG" id="vg:28802464"/>
<gene>
    <name evidence="2" type="ORF">vB_PsyM_KIL1_0071</name>
</gene>
<dbReference type="GeneID" id="28802464"/>
<evidence type="ECO:0000313" key="2">
    <source>
        <dbReference type="EMBL" id="AMR57318.1"/>
    </source>
</evidence>
<keyword evidence="3" id="KW-1185">Reference proteome</keyword>
<dbReference type="Proteomes" id="UP000203989">
    <property type="component" value="Segment"/>
</dbReference>
<dbReference type="Pfam" id="PF22479">
    <property type="entry name" value="Pam3_gp18"/>
    <property type="match status" value="1"/>
</dbReference>
<reference evidence="2 3" key="1">
    <citation type="journal article" date="2016" name="Front. Microbiol.">
        <title>Characterization of Novel Bacteriophages for Biocontrol of Bacterial Blight in Leek Caused by Pseudomonas syringae pv. porri.</title>
        <authorList>
            <person name="Rombouts S."/>
            <person name="Lavigne R."/>
        </authorList>
    </citation>
    <scope>NUCLEOTIDE SEQUENCE [LARGE SCALE GENOMIC DNA]</scope>
</reference>
<organism evidence="2 3">
    <name type="scientific">Pseudomonas phage vB_PsyM_KIL1</name>
    <dbReference type="NCBI Taxonomy" id="1777065"/>
    <lineage>
        <taxon>Viruses</taxon>
        <taxon>Duplodnaviria</taxon>
        <taxon>Heunggongvirae</taxon>
        <taxon>Uroviricota</taxon>
        <taxon>Caudoviricetes</taxon>
        <taxon>Vandenendeviridae</taxon>
        <taxon>Gorskivirinae</taxon>
        <taxon>Flaumdravirus</taxon>
        <taxon>Flaumdravirus KIL4</taxon>
    </lineage>
</organism>
<dbReference type="RefSeq" id="YP_009276000.1">
    <property type="nucleotide sequence ID" value="NC_030934.1"/>
</dbReference>
<dbReference type="OrthoDB" id="14090at10239"/>